<sequence length="54" mass="5896">MLTILVGRDGARNFSSKSPNNKSYTMRGAKHQGVVAFAFFACEFKGLISEVNQA</sequence>
<reference evidence="1" key="2">
    <citation type="journal article" date="2015" name="Data Brief">
        <title>Shoot transcriptome of the giant reed, Arundo donax.</title>
        <authorList>
            <person name="Barrero R.A."/>
            <person name="Guerrero F.D."/>
            <person name="Moolhuijzen P."/>
            <person name="Goolsby J.A."/>
            <person name="Tidwell J."/>
            <person name="Bellgard S.E."/>
            <person name="Bellgard M.I."/>
        </authorList>
    </citation>
    <scope>NUCLEOTIDE SEQUENCE</scope>
    <source>
        <tissue evidence="1">Shoot tissue taken approximately 20 cm above the soil surface</tissue>
    </source>
</reference>
<proteinExistence type="predicted"/>
<evidence type="ECO:0000313" key="1">
    <source>
        <dbReference type="EMBL" id="JAE18297.1"/>
    </source>
</evidence>
<dbReference type="AlphaFoldDB" id="A0A0A9G1B2"/>
<dbReference type="EMBL" id="GBRH01179599">
    <property type="protein sequence ID" value="JAE18297.1"/>
    <property type="molecule type" value="Transcribed_RNA"/>
</dbReference>
<name>A0A0A9G1B2_ARUDO</name>
<organism evidence="1">
    <name type="scientific">Arundo donax</name>
    <name type="common">Giant reed</name>
    <name type="synonym">Donax arundinaceus</name>
    <dbReference type="NCBI Taxonomy" id="35708"/>
    <lineage>
        <taxon>Eukaryota</taxon>
        <taxon>Viridiplantae</taxon>
        <taxon>Streptophyta</taxon>
        <taxon>Embryophyta</taxon>
        <taxon>Tracheophyta</taxon>
        <taxon>Spermatophyta</taxon>
        <taxon>Magnoliopsida</taxon>
        <taxon>Liliopsida</taxon>
        <taxon>Poales</taxon>
        <taxon>Poaceae</taxon>
        <taxon>PACMAD clade</taxon>
        <taxon>Arundinoideae</taxon>
        <taxon>Arundineae</taxon>
        <taxon>Arundo</taxon>
    </lineage>
</organism>
<reference evidence="1" key="1">
    <citation type="submission" date="2014-09" db="EMBL/GenBank/DDBJ databases">
        <authorList>
            <person name="Magalhaes I.L.F."/>
            <person name="Oliveira U."/>
            <person name="Santos F.R."/>
            <person name="Vidigal T.H.D.A."/>
            <person name="Brescovit A.D."/>
            <person name="Santos A.J."/>
        </authorList>
    </citation>
    <scope>NUCLEOTIDE SEQUENCE</scope>
    <source>
        <tissue evidence="1">Shoot tissue taken approximately 20 cm above the soil surface</tissue>
    </source>
</reference>
<accession>A0A0A9G1B2</accession>
<protein>
    <submittedName>
        <fullName evidence="1">Uncharacterized protein</fullName>
    </submittedName>
</protein>